<accession>A0AAE4C7G2</accession>
<feature type="region of interest" description="Disordered" evidence="4">
    <location>
        <begin position="839"/>
        <end position="887"/>
    </location>
</feature>
<evidence type="ECO:0000256" key="4">
    <source>
        <dbReference type="SAM" id="MobiDB-lite"/>
    </source>
</evidence>
<dbReference type="PANTHER" id="PTHR22683">
    <property type="entry name" value="SPORULATION PROTEIN RELATED"/>
    <property type="match status" value="1"/>
</dbReference>
<dbReference type="PANTHER" id="PTHR22683:SF1">
    <property type="entry name" value="TYPE VII SECRETION SYSTEM PROTEIN ESSC"/>
    <property type="match status" value="1"/>
</dbReference>
<dbReference type="Gene3D" id="2.60.200.20">
    <property type="match status" value="1"/>
</dbReference>
<feature type="compositionally biased region" description="Low complexity" evidence="4">
    <location>
        <begin position="858"/>
        <end position="870"/>
    </location>
</feature>
<protein>
    <recommendedName>
        <fullName evidence="6">FtsK domain-containing protein</fullName>
    </recommendedName>
</protein>
<evidence type="ECO:0000256" key="1">
    <source>
        <dbReference type="ARBA" id="ARBA00022741"/>
    </source>
</evidence>
<dbReference type="SMART" id="SM00382">
    <property type="entry name" value="AAA"/>
    <property type="match status" value="1"/>
</dbReference>
<dbReference type="GO" id="GO:0003677">
    <property type="term" value="F:DNA binding"/>
    <property type="evidence" value="ECO:0007669"/>
    <property type="project" value="InterPro"/>
</dbReference>
<feature type="region of interest" description="Disordered" evidence="4">
    <location>
        <begin position="1230"/>
        <end position="1304"/>
    </location>
</feature>
<proteinExistence type="predicted"/>
<dbReference type="GO" id="GO:0005524">
    <property type="term" value="F:ATP binding"/>
    <property type="evidence" value="ECO:0007669"/>
    <property type="project" value="UniProtKB-UniRule"/>
</dbReference>
<dbReference type="RefSeq" id="WP_309849180.1">
    <property type="nucleotide sequence ID" value="NZ_BAAAIU010000024.1"/>
</dbReference>
<feature type="domain" description="FtsK" evidence="6">
    <location>
        <begin position="611"/>
        <end position="796"/>
    </location>
</feature>
<evidence type="ECO:0000256" key="5">
    <source>
        <dbReference type="SAM" id="Phobius"/>
    </source>
</evidence>
<dbReference type="SUPFAM" id="SSF52540">
    <property type="entry name" value="P-loop containing nucleoside triphosphate hydrolases"/>
    <property type="match status" value="1"/>
</dbReference>
<feature type="binding site" evidence="3">
    <location>
        <begin position="629"/>
        <end position="636"/>
    </location>
    <ligand>
        <name>ATP</name>
        <dbReference type="ChEBI" id="CHEBI:30616"/>
    </ligand>
</feature>
<feature type="region of interest" description="Disordered" evidence="4">
    <location>
        <begin position="345"/>
        <end position="410"/>
    </location>
</feature>
<dbReference type="Gene3D" id="3.40.50.300">
    <property type="entry name" value="P-loop containing nucleotide triphosphate hydrolases"/>
    <property type="match status" value="1"/>
</dbReference>
<organism evidence="7 8">
    <name type="scientific">Falsarthrobacter nasiphocae</name>
    <dbReference type="NCBI Taxonomy" id="189863"/>
    <lineage>
        <taxon>Bacteria</taxon>
        <taxon>Bacillati</taxon>
        <taxon>Actinomycetota</taxon>
        <taxon>Actinomycetes</taxon>
        <taxon>Micrococcales</taxon>
        <taxon>Micrococcaceae</taxon>
        <taxon>Falsarthrobacter</taxon>
    </lineage>
</organism>
<dbReference type="InterPro" id="IPR027417">
    <property type="entry name" value="P-loop_NTPase"/>
</dbReference>
<dbReference type="InterPro" id="IPR008984">
    <property type="entry name" value="SMAD_FHA_dom_sf"/>
</dbReference>
<evidence type="ECO:0000256" key="3">
    <source>
        <dbReference type="PROSITE-ProRule" id="PRU00289"/>
    </source>
</evidence>
<keyword evidence="2 3" id="KW-0067">ATP-binding</keyword>
<sequence length="1395" mass="143089">MTPFTLLATPAAAARFGLPSRLELAVTVSGWDGGDQAIDPSSFAHELPVALGHLALPGWGAREVSASALAAWLEPTSFPLRPGGEVLLRCPATEGDILLSPTESSGGAPLSLVCLSGPDAGRTLPVPRGESTLGRGADLHVTDPYVSRCALRVTVSSRTTEVRPLGGHPVLIQRGDTLRAAPRRGCPLKDGDVLILGTSRIQAVFLGSGAVTSIIQDASGERPAGFQRNGAAAPVPPAEPRGEVPLIPRSRIVLAALPLVVSCAVAVILGQPLFLLFGVISVGALAGPLLERRSALRERRKLFARREAFARAAAAFLFPPVALRCVGLAGSAQRLDLAAKAPEVGLPTQASEPDGSQADPPRGGTRRPTSRTSPPGSAGSGSGPIGSPAPGTASRGSALAGSSSPEASVHIAPARPSPWIVWRLGSYVDRDERLPVETGLILAPDATVRITVTSPDPTSVVAGLSVSAGGMACSNRPGPSQPAVWLHPADTPVALARLPWVSLRPGAAPVHVCRTADCTAANVTVVVSEGPLVNIAGTRPWVPDHARADTLLAATGNTTFPAEHALAPLSTGAPPVPPPGGIAPSTHPGTPGRGIPTMPWSAVPLTRTGADAPFLLDLEADGPHVLVVGTTGCGKTELLKTVIARLILGSPPDRLRLFLIDFKGGSGLSLFEDVEHVDGVVSDLDGADVERVLASLAAELTRRELWLKARRLPDARGLPAGDAPPRLVIVIDELRALVDSVPGAAAKLARIAAVGRSLGVHLILASQRAQGAASPDLRTNIGTTIVLRVASEADSLDVLSSPVAASISPSAAGTFYVRAAGRTRGPFLGATWRECVGRTSPTITTWPPGPALRETGDADPQLLARAAPRASSRRRWPRAVAPPLPRGERHLPSGATACCLLDNPSAQSVVPLSAPLAHCLVFGAADDVTADALRSVTRGLISTGRATRVLAAVATPALADITAAALAFVPPSDALGLDELMTWLPQPESGDLVIIEGLDSLLDTFRAASSHAGEDVLGRWLAGALHVGATVVASSVREPPRLAASFGCRIYLPRALAQTARLFWPKEAAESTAPGRGFIVGPWQRAAQGRRGNRTAQAVSSLECSHEVQVLSPGGDASGASAALRPASAPALRPLPERAALPPAALGAVTPGARTSTDTDAAETGFPPHGEAPQVLRSGAGGLHSGRVPVGVDASGAHRTARVPPGRLFLVIGEATVERAHLLDIMRGDSLHGHEQPRPACDQAAAQGPREPAESCVSGSPAGHARPALTAAHTRAAPPAEDVSSASSAPTALPASPAIMDSSADGCPSAEELASALVTRGLILAILPGRSLDALRLAEHATRGVHGLVISPGAPTDAESLGTRVPVLPRPDPTCAFLVEGHDVRRVRIYGRGPA</sequence>
<dbReference type="Pfam" id="PF01580">
    <property type="entry name" value="FtsK_SpoIIIE"/>
    <property type="match status" value="1"/>
</dbReference>
<feature type="transmembrane region" description="Helical" evidence="5">
    <location>
        <begin position="254"/>
        <end position="287"/>
    </location>
</feature>
<keyword evidence="5" id="KW-0812">Transmembrane</keyword>
<comment type="caution">
    <text evidence="7">The sequence shown here is derived from an EMBL/GenBank/DDBJ whole genome shotgun (WGS) entry which is preliminary data.</text>
</comment>
<dbReference type="InterPro" id="IPR050206">
    <property type="entry name" value="FtsK/SpoIIIE/SftA"/>
</dbReference>
<evidence type="ECO:0000313" key="7">
    <source>
        <dbReference type="EMBL" id="MDR6891415.1"/>
    </source>
</evidence>
<feature type="region of interest" description="Disordered" evidence="4">
    <location>
        <begin position="1145"/>
        <end position="1186"/>
    </location>
</feature>
<keyword evidence="1 3" id="KW-0547">Nucleotide-binding</keyword>
<dbReference type="PROSITE" id="PS50901">
    <property type="entry name" value="FTSK"/>
    <property type="match status" value="1"/>
</dbReference>
<feature type="compositionally biased region" description="Low complexity" evidence="4">
    <location>
        <begin position="1284"/>
        <end position="1298"/>
    </location>
</feature>
<evidence type="ECO:0000259" key="6">
    <source>
        <dbReference type="PROSITE" id="PS50901"/>
    </source>
</evidence>
<keyword evidence="5" id="KW-1133">Transmembrane helix</keyword>
<gene>
    <name evidence="7" type="ORF">J2S35_000355</name>
</gene>
<evidence type="ECO:0000256" key="2">
    <source>
        <dbReference type="ARBA" id="ARBA00022840"/>
    </source>
</evidence>
<feature type="transmembrane region" description="Helical" evidence="5">
    <location>
        <begin position="308"/>
        <end position="330"/>
    </location>
</feature>
<dbReference type="Proteomes" id="UP001247307">
    <property type="component" value="Unassembled WGS sequence"/>
</dbReference>
<dbReference type="InterPro" id="IPR002543">
    <property type="entry name" value="FtsK_dom"/>
</dbReference>
<keyword evidence="5" id="KW-0472">Membrane</keyword>
<evidence type="ECO:0000313" key="8">
    <source>
        <dbReference type="Proteomes" id="UP001247307"/>
    </source>
</evidence>
<keyword evidence="8" id="KW-1185">Reference proteome</keyword>
<reference evidence="7" key="1">
    <citation type="submission" date="2023-07" db="EMBL/GenBank/DDBJ databases">
        <title>Sequencing the genomes of 1000 actinobacteria strains.</title>
        <authorList>
            <person name="Klenk H.-P."/>
        </authorList>
    </citation>
    <scope>NUCLEOTIDE SEQUENCE</scope>
    <source>
        <strain evidence="7">DSM 13988</strain>
    </source>
</reference>
<dbReference type="EMBL" id="JAVDUI010000001">
    <property type="protein sequence ID" value="MDR6891415.1"/>
    <property type="molecule type" value="Genomic_DNA"/>
</dbReference>
<dbReference type="CDD" id="cd01127">
    <property type="entry name" value="TrwB_TraG_TraD_VirD4"/>
    <property type="match status" value="1"/>
</dbReference>
<feature type="compositionally biased region" description="Low complexity" evidence="4">
    <location>
        <begin position="385"/>
        <end position="404"/>
    </location>
</feature>
<name>A0AAE4C7G2_9MICC</name>
<dbReference type="InterPro" id="IPR003593">
    <property type="entry name" value="AAA+_ATPase"/>
</dbReference>
<dbReference type="SUPFAM" id="SSF49879">
    <property type="entry name" value="SMAD/FHA domain"/>
    <property type="match status" value="1"/>
</dbReference>